<evidence type="ECO:0000313" key="3">
    <source>
        <dbReference type="Proteomes" id="UP001318682"/>
    </source>
</evidence>
<feature type="signal peptide" evidence="1">
    <location>
        <begin position="1"/>
        <end position="20"/>
    </location>
</feature>
<proteinExistence type="predicted"/>
<name>A0ABZ2BW91_9RHOB</name>
<evidence type="ECO:0000313" key="2">
    <source>
        <dbReference type="EMBL" id="WVX49059.1"/>
    </source>
</evidence>
<keyword evidence="1" id="KW-0732">Signal</keyword>
<keyword evidence="3" id="KW-1185">Reference proteome</keyword>
<dbReference type="Pfam" id="PF10670">
    <property type="entry name" value="DUF4198"/>
    <property type="match status" value="1"/>
</dbReference>
<dbReference type="InterPro" id="IPR019613">
    <property type="entry name" value="DUF4198"/>
</dbReference>
<protein>
    <recommendedName>
        <fullName evidence="4">DUF4198 domain-containing protein</fullName>
    </recommendedName>
</protein>
<dbReference type="Proteomes" id="UP001318682">
    <property type="component" value="Chromosome"/>
</dbReference>
<dbReference type="EMBL" id="CP143423">
    <property type="protein sequence ID" value="WVX49059.1"/>
    <property type="molecule type" value="Genomic_DNA"/>
</dbReference>
<organism evidence="2 3">
    <name type="scientific">Roseobacter fucihabitans</name>
    <dbReference type="NCBI Taxonomy" id="1537242"/>
    <lineage>
        <taxon>Bacteria</taxon>
        <taxon>Pseudomonadati</taxon>
        <taxon>Pseudomonadota</taxon>
        <taxon>Alphaproteobacteria</taxon>
        <taxon>Rhodobacterales</taxon>
        <taxon>Roseobacteraceae</taxon>
        <taxon>Roseobacter</taxon>
    </lineage>
</organism>
<evidence type="ECO:0000256" key="1">
    <source>
        <dbReference type="SAM" id="SignalP"/>
    </source>
</evidence>
<reference evidence="3" key="2">
    <citation type="submission" date="2024-01" db="EMBL/GenBank/DDBJ databases">
        <title>Roseobacter fucihabitans sp. nov., isolated from the brown alga Fucus spiralis.</title>
        <authorList>
            <person name="Hahnke S."/>
            <person name="Berger M."/>
            <person name="Schlingloff A."/>
            <person name="Athale I."/>
            <person name="Neumann-Schaal M."/>
            <person name="Adenaya A."/>
            <person name="Poehlein A."/>
            <person name="Daniel R."/>
            <person name="Pertersen J."/>
            <person name="Brinkhoff T."/>
        </authorList>
    </citation>
    <scope>NUCLEOTIDE SEQUENCE [LARGE SCALE GENOMIC DNA]</scope>
    <source>
        <strain evidence="3">B14</strain>
    </source>
</reference>
<sequence length="270" mass="29380">MIFSRLLLGCAMLAASPVLGHEFWIDPQKYQVETGAPLVADLRNGQNFEGITLAWFDNRFTRFDMAQGDAVQPVEGRIGDTPALNTLAPGDGLLVILHETTPSSLTYKVWDKFLAFAKHKDFTKAAADHAAAGWPQEGFQESYTRHAKSLIAVGTGSGADRAYGMATEFVALTNPYEPGFDNQMRVRVQYNNAPRTDAQIEVFERAPDGTVNITLTRTDLAGEASIPVLPGHHYLFDAVVLRASPQAGTSEQAPVWETLWAALTFAVPGG</sequence>
<feature type="chain" id="PRO_5047196321" description="DUF4198 domain-containing protein" evidence="1">
    <location>
        <begin position="21"/>
        <end position="270"/>
    </location>
</feature>
<gene>
    <name evidence="2" type="ORF">ROLI_021450</name>
</gene>
<evidence type="ECO:0008006" key="4">
    <source>
        <dbReference type="Google" id="ProtNLM"/>
    </source>
</evidence>
<accession>A0ABZ2BW91</accession>
<reference evidence="2 3" key="1">
    <citation type="submission" date="2015-07" db="EMBL/GenBank/DDBJ databases">
        <authorList>
            <person name="Voget S."/>
            <person name="Dogs M."/>
            <person name="Brinkhoff T.H."/>
            <person name="Daniel R."/>
        </authorList>
    </citation>
    <scope>NUCLEOTIDE SEQUENCE [LARGE SCALE GENOMIC DNA]</scope>
    <source>
        <strain evidence="2 3">B14</strain>
    </source>
</reference>
<dbReference type="RefSeq" id="WP_262386545.1">
    <property type="nucleotide sequence ID" value="NZ_CP143423.1"/>
</dbReference>